<proteinExistence type="predicted"/>
<organism evidence="2 3">
    <name type="scientific">Sarocladium strictum</name>
    <name type="common">Black bundle disease fungus</name>
    <name type="synonym">Acremonium strictum</name>
    <dbReference type="NCBI Taxonomy" id="5046"/>
    <lineage>
        <taxon>Eukaryota</taxon>
        <taxon>Fungi</taxon>
        <taxon>Dikarya</taxon>
        <taxon>Ascomycota</taxon>
        <taxon>Pezizomycotina</taxon>
        <taxon>Sordariomycetes</taxon>
        <taxon>Hypocreomycetidae</taxon>
        <taxon>Hypocreales</taxon>
        <taxon>Sarocladiaceae</taxon>
        <taxon>Sarocladium</taxon>
    </lineage>
</organism>
<feature type="region of interest" description="Disordered" evidence="1">
    <location>
        <begin position="118"/>
        <end position="151"/>
    </location>
</feature>
<name>A0AA39GGJ0_SARSR</name>
<feature type="compositionally biased region" description="Basic and acidic residues" evidence="1">
    <location>
        <begin position="137"/>
        <end position="151"/>
    </location>
</feature>
<gene>
    <name evidence="2" type="ORF">NLU13_5260</name>
</gene>
<protein>
    <submittedName>
        <fullName evidence="2">Uncharacterized protein</fullName>
    </submittedName>
</protein>
<evidence type="ECO:0000313" key="2">
    <source>
        <dbReference type="EMBL" id="KAK0386947.1"/>
    </source>
</evidence>
<feature type="compositionally biased region" description="Basic and acidic residues" evidence="1">
    <location>
        <begin position="118"/>
        <end position="129"/>
    </location>
</feature>
<evidence type="ECO:0000313" key="3">
    <source>
        <dbReference type="Proteomes" id="UP001175261"/>
    </source>
</evidence>
<accession>A0AA39GGJ0</accession>
<dbReference type="EMBL" id="JAPDFR010000004">
    <property type="protein sequence ID" value="KAK0386947.1"/>
    <property type="molecule type" value="Genomic_DNA"/>
</dbReference>
<keyword evidence="3" id="KW-1185">Reference proteome</keyword>
<dbReference type="Proteomes" id="UP001175261">
    <property type="component" value="Unassembled WGS sequence"/>
</dbReference>
<dbReference type="AlphaFoldDB" id="A0AA39GGJ0"/>
<reference evidence="2" key="1">
    <citation type="submission" date="2022-10" db="EMBL/GenBank/DDBJ databases">
        <title>Determination and structural analysis of whole genome sequence of Sarocladium strictum F4-1.</title>
        <authorList>
            <person name="Hu L."/>
            <person name="Jiang Y."/>
        </authorList>
    </citation>
    <scope>NUCLEOTIDE SEQUENCE</scope>
    <source>
        <strain evidence="2">F4-1</strain>
    </source>
</reference>
<sequence length="151" mass="17784">MTEQRVSRGLTHVFVRQACQSLKEHEPSACPTRLRPNSLTKHRLDHIDYLPLVLAAKMTPSYIQILQRAVRGYEADLKYYETLFKQNQELLYSTDPKHQQEALNFSVHLMETIDKLRDEKIPNAKKELQEQIDEEEEHARKEKGKKEEAKK</sequence>
<comment type="caution">
    <text evidence="2">The sequence shown here is derived from an EMBL/GenBank/DDBJ whole genome shotgun (WGS) entry which is preliminary data.</text>
</comment>
<evidence type="ECO:0000256" key="1">
    <source>
        <dbReference type="SAM" id="MobiDB-lite"/>
    </source>
</evidence>